<dbReference type="AlphaFoldDB" id="A0ABD1LGI1"/>
<dbReference type="InterPro" id="IPR013810">
    <property type="entry name" value="Ribosomal_uS5_N"/>
</dbReference>
<evidence type="ECO:0000313" key="10">
    <source>
        <dbReference type="Proteomes" id="UP001603857"/>
    </source>
</evidence>
<dbReference type="GO" id="GO:0003735">
    <property type="term" value="F:structural constituent of ribosome"/>
    <property type="evidence" value="ECO:0007669"/>
    <property type="project" value="UniProtKB-UniRule"/>
</dbReference>
<dbReference type="EMBL" id="JBGMDY010000009">
    <property type="protein sequence ID" value="KAL2322591.1"/>
    <property type="molecule type" value="Genomic_DNA"/>
</dbReference>
<dbReference type="PANTHER" id="PTHR48432">
    <property type="entry name" value="S5 DRBM DOMAIN-CONTAINING PROTEIN"/>
    <property type="match status" value="1"/>
</dbReference>
<feature type="domain" description="S5 DRBM" evidence="8">
    <location>
        <begin position="90"/>
        <end position="159"/>
    </location>
</feature>
<evidence type="ECO:0000256" key="4">
    <source>
        <dbReference type="ARBA" id="ARBA00022980"/>
    </source>
</evidence>
<protein>
    <recommendedName>
        <fullName evidence="8">S5 DRBM domain-containing protein</fullName>
    </recommendedName>
</protein>
<keyword evidence="3" id="KW-0694">RNA-binding</keyword>
<keyword evidence="4 6" id="KW-0689">Ribosomal protein</keyword>
<keyword evidence="10" id="KW-1185">Reference proteome</keyword>
<gene>
    <name evidence="9" type="ORF">Fmac_026970</name>
</gene>
<dbReference type="GO" id="GO:1990904">
    <property type="term" value="C:ribonucleoprotein complex"/>
    <property type="evidence" value="ECO:0007669"/>
    <property type="project" value="UniProtKB-UniRule"/>
</dbReference>
<name>A0ABD1LGI1_9FABA</name>
<dbReference type="Proteomes" id="UP001603857">
    <property type="component" value="Unassembled WGS sequence"/>
</dbReference>
<evidence type="ECO:0000256" key="1">
    <source>
        <dbReference type="ARBA" id="ARBA00008945"/>
    </source>
</evidence>
<dbReference type="FunFam" id="3.30.230.10:FF:000002">
    <property type="entry name" value="30S ribosomal protein S5"/>
    <property type="match status" value="1"/>
</dbReference>
<dbReference type="InterPro" id="IPR020568">
    <property type="entry name" value="Ribosomal_Su5_D2-typ_SF"/>
</dbReference>
<accession>A0ABD1LGI1</accession>
<sequence length="296" mass="32891">MRSGDVYKIRIRFFVTSTKALSLSELGVFSLNLSFSLMKCLQCHMDASQLDMLLGNLKKLGGQGFSSCLLPFYPFAGFYSLHTAVTLQGFDTRLIDMNRTCKVTKGGQVVKYTAMAACGNYNGVIGFTKAKGPAVQLPFEVYGSLPSESQLAEWEFACISKIQLFHKEFCWQQLPSIVLLPKILYTDDIIQSMPHDAHPMGVLVNSMSVLSFFHPDANPALRVYLWSARTTTGMKAGKIVESIFHLAGLKNVKSKVIGSRNPHNTVKAVFKALNAIETPRDVQEKFGRTVVEKYLL</sequence>
<keyword evidence="5 6" id="KW-0687">Ribonucleoprotein</keyword>
<dbReference type="GO" id="GO:0005840">
    <property type="term" value="C:ribosome"/>
    <property type="evidence" value="ECO:0007669"/>
    <property type="project" value="UniProtKB-KW"/>
</dbReference>
<evidence type="ECO:0000256" key="5">
    <source>
        <dbReference type="ARBA" id="ARBA00023274"/>
    </source>
</evidence>
<evidence type="ECO:0000259" key="8">
    <source>
        <dbReference type="PROSITE" id="PS50881"/>
    </source>
</evidence>
<dbReference type="InterPro" id="IPR036969">
    <property type="entry name" value="Citrate_synthase_sf"/>
</dbReference>
<dbReference type="GO" id="GO:0005737">
    <property type="term" value="C:cytoplasm"/>
    <property type="evidence" value="ECO:0007669"/>
    <property type="project" value="UniProtKB-ARBA"/>
</dbReference>
<proteinExistence type="inferred from homology"/>
<organism evidence="9 10">
    <name type="scientific">Flemingia macrophylla</name>
    <dbReference type="NCBI Taxonomy" id="520843"/>
    <lineage>
        <taxon>Eukaryota</taxon>
        <taxon>Viridiplantae</taxon>
        <taxon>Streptophyta</taxon>
        <taxon>Embryophyta</taxon>
        <taxon>Tracheophyta</taxon>
        <taxon>Spermatophyta</taxon>
        <taxon>Magnoliopsida</taxon>
        <taxon>eudicotyledons</taxon>
        <taxon>Gunneridae</taxon>
        <taxon>Pentapetalae</taxon>
        <taxon>rosids</taxon>
        <taxon>fabids</taxon>
        <taxon>Fabales</taxon>
        <taxon>Fabaceae</taxon>
        <taxon>Papilionoideae</taxon>
        <taxon>50 kb inversion clade</taxon>
        <taxon>NPAAA clade</taxon>
        <taxon>indigoferoid/millettioid clade</taxon>
        <taxon>Phaseoleae</taxon>
        <taxon>Flemingia</taxon>
    </lineage>
</organism>
<dbReference type="Pfam" id="PF00333">
    <property type="entry name" value="Ribosomal_S5"/>
    <property type="match status" value="1"/>
</dbReference>
<evidence type="ECO:0000256" key="7">
    <source>
        <dbReference type="RuleBase" id="RU003823"/>
    </source>
</evidence>
<dbReference type="GO" id="GO:0019843">
    <property type="term" value="F:rRNA binding"/>
    <property type="evidence" value="ECO:0007669"/>
    <property type="project" value="UniProtKB-KW"/>
</dbReference>
<dbReference type="InterPro" id="IPR000851">
    <property type="entry name" value="Ribosomal_uS5"/>
</dbReference>
<dbReference type="InterPro" id="IPR014721">
    <property type="entry name" value="Ribsml_uS5_D2-typ_fold_subgr"/>
</dbReference>
<dbReference type="PANTHER" id="PTHR48432:SF1">
    <property type="entry name" value="S5 DRBM DOMAIN-CONTAINING PROTEIN"/>
    <property type="match status" value="1"/>
</dbReference>
<evidence type="ECO:0000313" key="9">
    <source>
        <dbReference type="EMBL" id="KAL2322591.1"/>
    </source>
</evidence>
<dbReference type="SUPFAM" id="SSF54211">
    <property type="entry name" value="Ribosomal protein S5 domain 2-like"/>
    <property type="match status" value="1"/>
</dbReference>
<dbReference type="Pfam" id="PF03719">
    <property type="entry name" value="Ribosomal_S5_C"/>
    <property type="match status" value="1"/>
</dbReference>
<comment type="caution">
    <text evidence="9">The sequence shown here is derived from an EMBL/GenBank/DDBJ whole genome shotgun (WGS) entry which is preliminary data.</text>
</comment>
<dbReference type="InterPro" id="IPR005324">
    <property type="entry name" value="Ribosomal_uS5_C"/>
</dbReference>
<dbReference type="Gene3D" id="3.30.230.10">
    <property type="match status" value="1"/>
</dbReference>
<comment type="similarity">
    <text evidence="1 7">Belongs to the universal ribosomal protein uS5 family.</text>
</comment>
<dbReference type="Gene3D" id="3.30.160.20">
    <property type="match status" value="1"/>
</dbReference>
<evidence type="ECO:0000256" key="2">
    <source>
        <dbReference type="ARBA" id="ARBA00022730"/>
    </source>
</evidence>
<dbReference type="SUPFAM" id="SSF48256">
    <property type="entry name" value="Citrate synthase"/>
    <property type="match status" value="1"/>
</dbReference>
<reference evidence="9 10" key="1">
    <citation type="submission" date="2024-08" db="EMBL/GenBank/DDBJ databases">
        <title>Insights into the chromosomal genome structure of Flemingia macrophylla.</title>
        <authorList>
            <person name="Ding Y."/>
            <person name="Zhao Y."/>
            <person name="Bi W."/>
            <person name="Wu M."/>
            <person name="Zhao G."/>
            <person name="Gong Y."/>
            <person name="Li W."/>
            <person name="Zhang P."/>
        </authorList>
    </citation>
    <scope>NUCLEOTIDE SEQUENCE [LARGE SCALE GENOMIC DNA]</scope>
    <source>
        <strain evidence="9">DYQJB</strain>
        <tissue evidence="9">Leaf</tissue>
    </source>
</reference>
<dbReference type="SUPFAM" id="SSF54768">
    <property type="entry name" value="dsRNA-binding domain-like"/>
    <property type="match status" value="1"/>
</dbReference>
<dbReference type="GO" id="GO:0003729">
    <property type="term" value="F:mRNA binding"/>
    <property type="evidence" value="ECO:0007669"/>
    <property type="project" value="UniProtKB-ARBA"/>
</dbReference>
<evidence type="ECO:0000256" key="6">
    <source>
        <dbReference type="PROSITE-ProRule" id="PRU00268"/>
    </source>
</evidence>
<evidence type="ECO:0000256" key="3">
    <source>
        <dbReference type="ARBA" id="ARBA00022884"/>
    </source>
</evidence>
<dbReference type="PROSITE" id="PS50881">
    <property type="entry name" value="S5_DSRBD"/>
    <property type="match status" value="1"/>
</dbReference>
<keyword evidence="2" id="KW-0699">rRNA-binding</keyword>